<dbReference type="RefSeq" id="WP_154530383.1">
    <property type="nucleotide sequence ID" value="NZ_JAQXTV010000057.1"/>
</dbReference>
<name>A0A7X2MWR7_9CLOT</name>
<dbReference type="Gene3D" id="3.60.15.10">
    <property type="entry name" value="Ribonuclease Z/Hydroxyacylglutathione hydrolase-like"/>
    <property type="match status" value="1"/>
</dbReference>
<sequence length="216" mass="24510">MKIQWIGHASFLLTTSLGRKILTDPFGNDIGYIPYDGDCDIITVSHNHFDHNCLDNLKKDTRLVNTEGRHSFNFCDITGYHSFHDESNGSERGDNIIFVYDVDGFRICHLGDLGHELSSDFIEQLGHIDLLFIPVGGIFTIDGTKAAKITKEINPSFVIPMHYSTPMLSFKLEGFEKFIMAMKNVNKTNSDTFFLEHKENKVPEVILLTVNNHSKK</sequence>
<dbReference type="SUPFAM" id="SSF56281">
    <property type="entry name" value="Metallo-hydrolase/oxidoreductase"/>
    <property type="match status" value="1"/>
</dbReference>
<dbReference type="InterPro" id="IPR036866">
    <property type="entry name" value="RibonucZ/Hydroxyglut_hydro"/>
</dbReference>
<keyword evidence="2" id="KW-1185">Reference proteome</keyword>
<evidence type="ECO:0000313" key="1">
    <source>
        <dbReference type="EMBL" id="MSR90503.1"/>
    </source>
</evidence>
<dbReference type="GO" id="GO:0016787">
    <property type="term" value="F:hydrolase activity"/>
    <property type="evidence" value="ECO:0007669"/>
    <property type="project" value="UniProtKB-KW"/>
</dbReference>
<dbReference type="Proteomes" id="UP000460287">
    <property type="component" value="Unassembled WGS sequence"/>
</dbReference>
<dbReference type="PANTHER" id="PTHR42967">
    <property type="entry name" value="METAL DEPENDENT HYDROLASE"/>
    <property type="match status" value="1"/>
</dbReference>
<keyword evidence="1" id="KW-0378">Hydrolase</keyword>
<dbReference type="EMBL" id="VULX01000002">
    <property type="protein sequence ID" value="MSR90503.1"/>
    <property type="molecule type" value="Genomic_DNA"/>
</dbReference>
<dbReference type="Pfam" id="PF13483">
    <property type="entry name" value="Lactamase_B_3"/>
    <property type="match status" value="1"/>
</dbReference>
<gene>
    <name evidence="1" type="ORF">FYJ33_03480</name>
</gene>
<comment type="caution">
    <text evidence="1">The sequence shown here is derived from an EMBL/GenBank/DDBJ whole genome shotgun (WGS) entry which is preliminary data.</text>
</comment>
<evidence type="ECO:0000313" key="2">
    <source>
        <dbReference type="Proteomes" id="UP000460287"/>
    </source>
</evidence>
<dbReference type="PANTHER" id="PTHR42967:SF1">
    <property type="entry name" value="MBL FOLD METALLO-HYDROLASE"/>
    <property type="match status" value="1"/>
</dbReference>
<proteinExistence type="predicted"/>
<dbReference type="AlphaFoldDB" id="A0A7X2MWR7"/>
<reference evidence="1 2" key="1">
    <citation type="submission" date="2019-08" db="EMBL/GenBank/DDBJ databases">
        <title>In-depth cultivation of the pig gut microbiome towards novel bacterial diversity and tailored functional studies.</title>
        <authorList>
            <person name="Wylensek D."/>
            <person name="Hitch T.C.A."/>
            <person name="Clavel T."/>
        </authorList>
    </citation>
    <scope>NUCLEOTIDE SEQUENCE [LARGE SCALE GENOMIC DNA]</scope>
    <source>
        <strain evidence="1 2">WCA-383-APC-5B</strain>
    </source>
</reference>
<protein>
    <submittedName>
        <fullName evidence="1">MBL fold metallo-hydrolase</fullName>
    </submittedName>
</protein>
<organism evidence="1 2">
    <name type="scientific">Inconstantimicrobium porci</name>
    <dbReference type="NCBI Taxonomy" id="2652291"/>
    <lineage>
        <taxon>Bacteria</taxon>
        <taxon>Bacillati</taxon>
        <taxon>Bacillota</taxon>
        <taxon>Clostridia</taxon>
        <taxon>Eubacteriales</taxon>
        <taxon>Clostridiaceae</taxon>
        <taxon>Inconstantimicrobium</taxon>
    </lineage>
</organism>
<accession>A0A7X2MWR7</accession>